<dbReference type="SUPFAM" id="SSF50998">
    <property type="entry name" value="Quinoprotein alcohol dehydrogenase-like"/>
    <property type="match status" value="1"/>
</dbReference>
<evidence type="ECO:0000259" key="1">
    <source>
        <dbReference type="Pfam" id="PF13360"/>
    </source>
</evidence>
<feature type="domain" description="Pyrrolo-quinoline quinone repeat" evidence="1">
    <location>
        <begin position="156"/>
        <end position="363"/>
    </location>
</feature>
<dbReference type="SMART" id="SM00564">
    <property type="entry name" value="PQQ"/>
    <property type="match status" value="3"/>
</dbReference>
<dbReference type="InterPro" id="IPR011047">
    <property type="entry name" value="Quinoprotein_ADH-like_sf"/>
</dbReference>
<dbReference type="Gene3D" id="2.130.10.10">
    <property type="entry name" value="YVTN repeat-like/Quinoprotein amine dehydrogenase"/>
    <property type="match status" value="1"/>
</dbReference>
<dbReference type="EMBL" id="ARPM03000159">
    <property type="protein sequence ID" value="ETZ04707.1"/>
    <property type="molecule type" value="Genomic_DNA"/>
</dbReference>
<dbReference type="PANTHER" id="PTHR34512">
    <property type="entry name" value="CELL SURFACE PROTEIN"/>
    <property type="match status" value="1"/>
</dbReference>
<dbReference type="InterPro" id="IPR002372">
    <property type="entry name" value="PQQ_rpt_dom"/>
</dbReference>
<comment type="caution">
    <text evidence="2">The sequence shown here is derived from an EMBL/GenBank/DDBJ whole genome shotgun (WGS) entry which is preliminary data.</text>
</comment>
<evidence type="ECO:0000313" key="2">
    <source>
        <dbReference type="EMBL" id="ETZ04707.1"/>
    </source>
</evidence>
<dbReference type="InterPro" id="IPR018391">
    <property type="entry name" value="PQQ_b-propeller_rpt"/>
</dbReference>
<dbReference type="Proteomes" id="UP000026922">
    <property type="component" value="Unassembled WGS sequence"/>
</dbReference>
<reference evidence="2 3" key="1">
    <citation type="journal article" date="2013" name="Genome Announc.">
        <title>Draft Genome Sequence of Holospora undulata Strain HU1, a Micronucleus-Specific Symbiont of the Ciliate Paramecium caudatum.</title>
        <authorList>
            <person name="Dohra H."/>
            <person name="Suzuki H."/>
            <person name="Suzuki T."/>
            <person name="Tanaka K."/>
            <person name="Fujishima M."/>
        </authorList>
    </citation>
    <scope>NUCLEOTIDE SEQUENCE [LARGE SCALE GENOMIC DNA]</scope>
    <source>
        <strain evidence="2 3">HU1</strain>
    </source>
</reference>
<organism evidence="2 3">
    <name type="scientific">Holospora undulata HU1</name>
    <dbReference type="NCBI Taxonomy" id="1321371"/>
    <lineage>
        <taxon>Bacteria</taxon>
        <taxon>Pseudomonadati</taxon>
        <taxon>Pseudomonadota</taxon>
        <taxon>Alphaproteobacteria</taxon>
        <taxon>Holosporales</taxon>
        <taxon>Holosporaceae</taxon>
        <taxon>Holospora</taxon>
    </lineage>
</organism>
<evidence type="ECO:0000313" key="3">
    <source>
        <dbReference type="Proteomes" id="UP000026922"/>
    </source>
</evidence>
<sequence>MIYRILLSFSCGMVLWGCTSDPELPPLKGKRESIITEEVFSMDRQKSDSSEPIKFSPCFVGSVPKEWPQYYCNSCHHLPALGGGKSLFGKTVLPKLSQVNVCSVAPEGAAPSPVFWKGSIYILKGLSLYQGKVKNGAFSLLHEIDLSEDAKTMDPDSMGGIAINPCGVAFVTLGSSELVCVCLKKRCVLWRRLLEYPAEGAPVLGKESVICVTRRNQTIAFRQKNGEVLWKHQGAIEDVSLWGGSSSAVSKGIVISNYSSNQVTALSESTGDLLWTQNFAVSKANREKIPHQKASPVYVEDLVYVLTHSNLVCLGARSGQTLWQWPIGGYYTPLVLGNFLFVVDQDGVLSRLDRYTGKVCWTQKLPQHKQEQWNVWIGPWYVDHQLLLWRYDGVMVSVNPFFQNTQKKSSKKSAISACVRLGHPLSASGLLLKDAMVLHSDDGEILSWRVAP</sequence>
<accession>A0A061JHC5</accession>
<proteinExistence type="predicted"/>
<dbReference type="PANTHER" id="PTHR34512:SF30">
    <property type="entry name" value="OUTER MEMBRANE PROTEIN ASSEMBLY FACTOR BAMB"/>
    <property type="match status" value="1"/>
</dbReference>
<dbReference type="InterPro" id="IPR015943">
    <property type="entry name" value="WD40/YVTN_repeat-like_dom_sf"/>
</dbReference>
<dbReference type="Pfam" id="PF13360">
    <property type="entry name" value="PQQ_2"/>
    <property type="match status" value="1"/>
</dbReference>
<dbReference type="RefSeq" id="WP_006292918.1">
    <property type="nucleotide sequence ID" value="NZ_ARPM03000159.1"/>
</dbReference>
<keyword evidence="3" id="KW-1185">Reference proteome</keyword>
<name>A0A061JHC5_9PROT</name>
<dbReference type="AlphaFoldDB" id="A0A061JHC5"/>
<protein>
    <submittedName>
        <fullName evidence="2">Outer membrane protein assembly factor BamB</fullName>
    </submittedName>
</protein>
<gene>
    <name evidence="2" type="ORF">K737_300865</name>
</gene>